<feature type="transmembrane region" description="Helical" evidence="9">
    <location>
        <begin position="311"/>
        <end position="329"/>
    </location>
</feature>
<evidence type="ECO:0000256" key="4">
    <source>
        <dbReference type="ARBA" id="ARBA00022692"/>
    </source>
</evidence>
<keyword evidence="6 9" id="KW-1133">Transmembrane helix</keyword>
<sequence>MKQLVSICLALTSIAIVYFIETTYMTYNMLPLTTSAIFLFGLSFWLLNYMPAPITGIFIMILFALFGVLSFEEVVAGLGHPVIWLVISVLFLGAAVEHVSLDKRLAFYILSKFGRTESKTLSTFIGIGFLFTFLIPNAMARLSLLMPIATGIIKEKQHSDANFNKSIILIVTLVPYITTVTVITGASGSIYAAGLFETTLDYSWSYLFWLILIGPISIATLVFMGVLIRFLFPVYHDTSFTRESFTHKLEAIGPVTAAEKKLLGIYALLILGWITNQWHPLSISMLSVIALVVLFLPGMNIVKWSQTSKDINWGVPILFAAGLAIAAALEAGGVIDVLDQFVLIHLETITPIALAAIIMVLIVVIRIGFTNFNSMVASTMPIILVLGIASDANPIWLGMLYLIASSTSFLIPTQSIGSITTYALGYYSTRDYARIGGGITIFIIVVSLAAAIWYWPLAGLPIYD</sequence>
<gene>
    <name evidence="10" type="ORF">ACFO4L_09795</name>
</gene>
<feature type="transmembrane region" description="Helical" evidence="9">
    <location>
        <begin position="409"/>
        <end position="428"/>
    </location>
</feature>
<dbReference type="Proteomes" id="UP001595896">
    <property type="component" value="Unassembled WGS sequence"/>
</dbReference>
<name>A0ABV9NX72_9BACI</name>
<keyword evidence="4 9" id="KW-0812">Transmembrane</keyword>
<feature type="transmembrane region" description="Helical" evidence="9">
    <location>
        <begin position="54"/>
        <end position="71"/>
    </location>
</feature>
<feature type="transmembrane region" description="Helical" evidence="9">
    <location>
        <begin position="167"/>
        <end position="194"/>
    </location>
</feature>
<evidence type="ECO:0000256" key="8">
    <source>
        <dbReference type="ARBA" id="ARBA00031174"/>
    </source>
</evidence>
<keyword evidence="11" id="KW-1185">Reference proteome</keyword>
<keyword evidence="7 9" id="KW-0472">Membrane</keyword>
<comment type="subcellular location">
    <subcellularLocation>
        <location evidence="1">Membrane</location>
        <topology evidence="1">Multi-pass membrane protein</topology>
    </subcellularLocation>
</comment>
<protein>
    <recommendedName>
        <fullName evidence="3">Sodium-dependent dicarboxylate transporter SdcS</fullName>
    </recommendedName>
    <alternativeName>
        <fullName evidence="8">Na(+)/dicarboxylate symporter</fullName>
    </alternativeName>
</protein>
<evidence type="ECO:0000256" key="7">
    <source>
        <dbReference type="ARBA" id="ARBA00023136"/>
    </source>
</evidence>
<feature type="transmembrane region" description="Helical" evidence="9">
    <location>
        <begin position="278"/>
        <end position="299"/>
    </location>
</feature>
<proteinExistence type="inferred from homology"/>
<dbReference type="RefSeq" id="WP_377909491.1">
    <property type="nucleotide sequence ID" value="NZ_JBHSGK010000011.1"/>
</dbReference>
<dbReference type="EMBL" id="JBHSGK010000011">
    <property type="protein sequence ID" value="MFC4736876.1"/>
    <property type="molecule type" value="Genomic_DNA"/>
</dbReference>
<feature type="transmembrane region" description="Helical" evidence="9">
    <location>
        <begin position="349"/>
        <end position="369"/>
    </location>
</feature>
<evidence type="ECO:0000313" key="11">
    <source>
        <dbReference type="Proteomes" id="UP001595896"/>
    </source>
</evidence>
<dbReference type="PANTHER" id="PTHR10283:SF82">
    <property type="entry name" value="SOLUTE CARRIER FAMILY 13 MEMBER 2"/>
    <property type="match status" value="1"/>
</dbReference>
<comment type="similarity">
    <text evidence="2">Belongs to the SLC13A/DASS transporter (TC 2.A.47) family. NADC subfamily.</text>
</comment>
<evidence type="ECO:0000256" key="1">
    <source>
        <dbReference type="ARBA" id="ARBA00004141"/>
    </source>
</evidence>
<feature type="transmembrane region" description="Helical" evidence="9">
    <location>
        <begin position="121"/>
        <end position="139"/>
    </location>
</feature>
<evidence type="ECO:0000256" key="6">
    <source>
        <dbReference type="ARBA" id="ARBA00022989"/>
    </source>
</evidence>
<comment type="caution">
    <text evidence="10">The sequence shown here is derived from an EMBL/GenBank/DDBJ whole genome shotgun (WGS) entry which is preliminary data.</text>
</comment>
<dbReference type="InterPro" id="IPR001898">
    <property type="entry name" value="SLC13A/DASS"/>
</dbReference>
<feature type="transmembrane region" description="Helical" evidence="9">
    <location>
        <begin position="381"/>
        <end position="403"/>
    </location>
</feature>
<feature type="transmembrane region" description="Helical" evidence="9">
    <location>
        <begin position="83"/>
        <end position="101"/>
    </location>
</feature>
<organism evidence="10 11">
    <name type="scientific">Bacillus daqingensis</name>
    <dbReference type="NCBI Taxonomy" id="872396"/>
    <lineage>
        <taxon>Bacteria</taxon>
        <taxon>Bacillati</taxon>
        <taxon>Bacillota</taxon>
        <taxon>Bacilli</taxon>
        <taxon>Bacillales</taxon>
        <taxon>Bacillaceae</taxon>
        <taxon>Bacillus</taxon>
    </lineage>
</organism>
<feature type="transmembrane region" description="Helical" evidence="9">
    <location>
        <begin position="206"/>
        <end position="232"/>
    </location>
</feature>
<evidence type="ECO:0000256" key="5">
    <source>
        <dbReference type="ARBA" id="ARBA00022847"/>
    </source>
</evidence>
<keyword evidence="5" id="KW-0769">Symport</keyword>
<evidence type="ECO:0000256" key="3">
    <source>
        <dbReference type="ARBA" id="ARBA00020150"/>
    </source>
</evidence>
<accession>A0ABV9NX72</accession>
<keyword evidence="5" id="KW-0813">Transport</keyword>
<evidence type="ECO:0000313" key="10">
    <source>
        <dbReference type="EMBL" id="MFC4736876.1"/>
    </source>
</evidence>
<evidence type="ECO:0000256" key="2">
    <source>
        <dbReference type="ARBA" id="ARBA00006772"/>
    </source>
</evidence>
<reference evidence="11" key="1">
    <citation type="journal article" date="2019" name="Int. J. Syst. Evol. Microbiol.">
        <title>The Global Catalogue of Microorganisms (GCM) 10K type strain sequencing project: providing services to taxonomists for standard genome sequencing and annotation.</title>
        <authorList>
            <consortium name="The Broad Institute Genomics Platform"/>
            <consortium name="The Broad Institute Genome Sequencing Center for Infectious Disease"/>
            <person name="Wu L."/>
            <person name="Ma J."/>
        </authorList>
    </citation>
    <scope>NUCLEOTIDE SEQUENCE [LARGE SCALE GENOMIC DNA]</scope>
    <source>
        <strain evidence="11">JCM 12165</strain>
    </source>
</reference>
<feature type="transmembrane region" description="Helical" evidence="9">
    <location>
        <begin position="435"/>
        <end position="455"/>
    </location>
</feature>
<evidence type="ECO:0000256" key="9">
    <source>
        <dbReference type="SAM" id="Phobius"/>
    </source>
</evidence>
<dbReference type="Pfam" id="PF00939">
    <property type="entry name" value="Na_sulph_symp"/>
    <property type="match status" value="1"/>
</dbReference>
<dbReference type="PANTHER" id="PTHR10283">
    <property type="entry name" value="SOLUTE CARRIER FAMILY 13 MEMBER"/>
    <property type="match status" value="1"/>
</dbReference>